<evidence type="ECO:0000313" key="6">
    <source>
        <dbReference type="Proteomes" id="UP000006620"/>
    </source>
</evidence>
<dbReference type="NCBIfam" id="TIGR01003">
    <property type="entry name" value="PTS_HPr_family"/>
    <property type="match status" value="1"/>
</dbReference>
<evidence type="ECO:0000313" key="5">
    <source>
        <dbReference type="EMBL" id="AEI40673.1"/>
    </source>
</evidence>
<dbReference type="AlphaFoldDB" id="F8F4U3"/>
<keyword evidence="2" id="KW-0963">Cytoplasm</keyword>
<dbReference type="PRINTS" id="PR00107">
    <property type="entry name" value="PHOSPHOCPHPR"/>
</dbReference>
<dbReference type="Pfam" id="PF00381">
    <property type="entry name" value="PTS-HPr"/>
    <property type="match status" value="1"/>
</dbReference>
<dbReference type="InterPro" id="IPR035895">
    <property type="entry name" value="HPr-like_sf"/>
</dbReference>
<dbReference type="PANTHER" id="PTHR33705">
    <property type="entry name" value="PHOSPHOCARRIER PROTEIN HPR"/>
    <property type="match status" value="1"/>
</dbReference>
<evidence type="ECO:0000256" key="3">
    <source>
        <dbReference type="ARBA" id="ARBA00022683"/>
    </source>
</evidence>
<feature type="domain" description="HPr" evidence="4">
    <location>
        <begin position="1"/>
        <end position="90"/>
    </location>
</feature>
<evidence type="ECO:0000259" key="4">
    <source>
        <dbReference type="PROSITE" id="PS51350"/>
    </source>
</evidence>
<dbReference type="InterPro" id="IPR000032">
    <property type="entry name" value="HPr-like"/>
</dbReference>
<reference evidence="6" key="1">
    <citation type="submission" date="2011-06" db="EMBL/GenBank/DDBJ databases">
        <title>Complete genome sequence of Paenibacillus mucilaginosus KNP414.</title>
        <authorList>
            <person name="Wang J."/>
            <person name="Hu S."/>
            <person name="Hu X."/>
            <person name="Zhang B."/>
            <person name="Dong D."/>
            <person name="Zhang S."/>
            <person name="Zhao K."/>
            <person name="Wu D."/>
        </authorList>
    </citation>
    <scope>NUCLEOTIDE SEQUENCE [LARGE SCALE GENOMIC DNA]</scope>
    <source>
        <strain evidence="6">KNP414</strain>
    </source>
</reference>
<reference evidence="5 6" key="2">
    <citation type="journal article" date="2013" name="Genome Announc.">
        <title>Genome Sequence of Growth-Improving Paenibacillus mucilaginosus Strain KNP414.</title>
        <authorList>
            <person name="Lu J.J."/>
            <person name="Wang J.F."/>
            <person name="Hu X.F."/>
        </authorList>
    </citation>
    <scope>NUCLEOTIDE SEQUENCE [LARGE SCALE GENOMIC DNA]</scope>
    <source>
        <strain evidence="5 6">KNP414</strain>
    </source>
</reference>
<keyword evidence="5" id="KW-0808">Transferase</keyword>
<dbReference type="GO" id="GO:0005737">
    <property type="term" value="C:cytoplasm"/>
    <property type="evidence" value="ECO:0007669"/>
    <property type="project" value="UniProtKB-SubCell"/>
</dbReference>
<keyword evidence="3" id="KW-0598">Phosphotransferase system</keyword>
<dbReference type="HOGENOM" id="CLU_136230_2_1_9"/>
<comment type="subcellular location">
    <subcellularLocation>
        <location evidence="1">Cytoplasm</location>
    </subcellularLocation>
</comment>
<dbReference type="Gene3D" id="3.30.1340.10">
    <property type="entry name" value="HPr-like"/>
    <property type="match status" value="1"/>
</dbReference>
<organism evidence="5 6">
    <name type="scientific">Paenibacillus mucilaginosus (strain KNP414)</name>
    <dbReference type="NCBI Taxonomy" id="1036673"/>
    <lineage>
        <taxon>Bacteria</taxon>
        <taxon>Bacillati</taxon>
        <taxon>Bacillota</taxon>
        <taxon>Bacilli</taxon>
        <taxon>Bacillales</taxon>
        <taxon>Paenibacillaceae</taxon>
        <taxon>Paenibacillus</taxon>
    </lineage>
</organism>
<dbReference type="PANTHER" id="PTHR33705:SF2">
    <property type="entry name" value="PHOSPHOCARRIER PROTEIN NPR"/>
    <property type="match status" value="1"/>
</dbReference>
<dbReference type="PROSITE" id="PS51350">
    <property type="entry name" value="PTS_HPR_DOM"/>
    <property type="match status" value="1"/>
</dbReference>
<evidence type="ECO:0000256" key="2">
    <source>
        <dbReference type="ARBA" id="ARBA00022490"/>
    </source>
</evidence>
<dbReference type="Proteomes" id="UP000006620">
    <property type="component" value="Chromosome"/>
</dbReference>
<dbReference type="RefSeq" id="WP_013915834.1">
    <property type="nucleotide sequence ID" value="NC_015690.1"/>
</dbReference>
<gene>
    <name evidence="5" type="ordered locus">KNP414_02112</name>
</gene>
<dbReference type="InterPro" id="IPR050399">
    <property type="entry name" value="HPr"/>
</dbReference>
<dbReference type="EMBL" id="CP002869">
    <property type="protein sequence ID" value="AEI40673.1"/>
    <property type="molecule type" value="Genomic_DNA"/>
</dbReference>
<name>F8F4U3_PAEMK</name>
<dbReference type="GO" id="GO:0016740">
    <property type="term" value="F:transferase activity"/>
    <property type="evidence" value="ECO:0007669"/>
    <property type="project" value="UniProtKB-KW"/>
</dbReference>
<dbReference type="KEGG" id="pms:KNP414_02112"/>
<proteinExistence type="predicted"/>
<sequence length="93" mass="10226">MIRQSFIITDQDGFHARSANDLVYTANRFLDCALFAEHGGKRVTLHSILGVLSLSVRPGDELLLSADGGHEAEAMEALQGVMIRERIGRSNEE</sequence>
<dbReference type="PATRIC" id="fig|1036673.3.peg.1895"/>
<evidence type="ECO:0000256" key="1">
    <source>
        <dbReference type="ARBA" id="ARBA00004496"/>
    </source>
</evidence>
<dbReference type="GO" id="GO:0009401">
    <property type="term" value="P:phosphoenolpyruvate-dependent sugar phosphotransferase system"/>
    <property type="evidence" value="ECO:0007669"/>
    <property type="project" value="UniProtKB-KW"/>
</dbReference>
<accession>F8F4U3</accession>
<protein>
    <submittedName>
        <fullName evidence="5">Phosphotransferase system, phosphocarrier protein HPr</fullName>
    </submittedName>
</protein>
<dbReference type="SUPFAM" id="SSF55594">
    <property type="entry name" value="HPr-like"/>
    <property type="match status" value="1"/>
</dbReference>